<name>A0A8S0XIK9_CYCAE</name>
<protein>
    <submittedName>
        <fullName evidence="2">Uncharacterized protein</fullName>
    </submittedName>
</protein>
<feature type="region of interest" description="Disordered" evidence="1">
    <location>
        <begin position="187"/>
        <end position="215"/>
    </location>
</feature>
<dbReference type="Proteomes" id="UP000467700">
    <property type="component" value="Unassembled WGS sequence"/>
</dbReference>
<accession>A0A8S0XIK9</accession>
<proteinExistence type="predicted"/>
<dbReference type="AlphaFoldDB" id="A0A8S0XIK9"/>
<evidence type="ECO:0000256" key="1">
    <source>
        <dbReference type="SAM" id="MobiDB-lite"/>
    </source>
</evidence>
<reference evidence="2 3" key="1">
    <citation type="submission" date="2020-01" db="EMBL/GenBank/DDBJ databases">
        <authorList>
            <person name="Gupta K D."/>
        </authorList>
    </citation>
    <scope>NUCLEOTIDE SEQUENCE [LARGE SCALE GENOMIC DNA]</scope>
</reference>
<comment type="caution">
    <text evidence="2">The sequence shown here is derived from an EMBL/GenBank/DDBJ whole genome shotgun (WGS) entry which is preliminary data.</text>
</comment>
<sequence>MPLACVSLWVDDFRVFLQFPPFMMTRTVGRCQTSLQTRQIMWNLPSRVRSCRQFTLIPNFYAPGHKPPSIGANASPNPLRTLQPPWYKYQVIEAQLHRPRSNLCIAMHPEDAKREDNVKIGQNRLEPSRPWLLFCATLFGWGHSIAVCFRLTPTPHRHGYPRVMPPTLSPSPMCLLASYLGHEEFKRRHSPASQALQVRTTEEETTEDRPEKKVKQQQLTVDLTMSDEDCLQKAKDMLLLSKQAIPLPAPTPSLLSVKKKPARLVSCLTSGIVPPNSFSGAGLQHSLLLKGVW</sequence>
<organism evidence="2 3">
    <name type="scientific">Cyclocybe aegerita</name>
    <name type="common">Black poplar mushroom</name>
    <name type="synonym">Agrocybe aegerita</name>
    <dbReference type="NCBI Taxonomy" id="1973307"/>
    <lineage>
        <taxon>Eukaryota</taxon>
        <taxon>Fungi</taxon>
        <taxon>Dikarya</taxon>
        <taxon>Basidiomycota</taxon>
        <taxon>Agaricomycotina</taxon>
        <taxon>Agaricomycetes</taxon>
        <taxon>Agaricomycetidae</taxon>
        <taxon>Agaricales</taxon>
        <taxon>Agaricineae</taxon>
        <taxon>Bolbitiaceae</taxon>
        <taxon>Cyclocybe</taxon>
    </lineage>
</organism>
<evidence type="ECO:0000313" key="3">
    <source>
        <dbReference type="Proteomes" id="UP000467700"/>
    </source>
</evidence>
<gene>
    <name evidence="2" type="ORF">AAE3_LOCUS5833</name>
</gene>
<keyword evidence="3" id="KW-1185">Reference proteome</keyword>
<evidence type="ECO:0000313" key="2">
    <source>
        <dbReference type="EMBL" id="CAA7263679.1"/>
    </source>
</evidence>
<dbReference type="EMBL" id="CACVBS010000040">
    <property type="protein sequence ID" value="CAA7263679.1"/>
    <property type="molecule type" value="Genomic_DNA"/>
</dbReference>